<protein>
    <recommendedName>
        <fullName evidence="3">T-cell surface glycoprotein CD3 zeta chain</fullName>
    </recommendedName>
    <alternativeName>
        <fullName evidence="14">T-cell receptor T3 zeta chain</fullName>
    </alternativeName>
</protein>
<reference evidence="19" key="1">
    <citation type="submission" date="2021-01" db="EMBL/GenBank/DDBJ databases">
        <authorList>
            <person name="Zahm M."/>
            <person name="Roques C."/>
            <person name="Cabau C."/>
            <person name="Klopp C."/>
            <person name="Donnadieu C."/>
            <person name="Jouanno E."/>
            <person name="Lampietro C."/>
            <person name="Louis A."/>
            <person name="Herpin A."/>
            <person name="Echchiki A."/>
            <person name="Berthelot C."/>
            <person name="Parey E."/>
            <person name="Roest-Crollius H."/>
            <person name="Braasch I."/>
            <person name="Postlethwait J."/>
            <person name="Bobe J."/>
            <person name="Montfort J."/>
            <person name="Bouchez O."/>
            <person name="Begum T."/>
            <person name="Mejri S."/>
            <person name="Adams A."/>
            <person name="Chen W.-J."/>
            <person name="Guiguen Y."/>
        </authorList>
    </citation>
    <scope>NUCLEOTIDE SEQUENCE</scope>
    <source>
        <strain evidence="19">YG-15Mar2019-1</strain>
        <tissue evidence="19">Brain</tissue>
    </source>
</reference>
<dbReference type="InterPro" id="IPR024128">
    <property type="entry name" value="T-cell_CD3_zeta"/>
</dbReference>
<evidence type="ECO:0000256" key="15">
    <source>
        <dbReference type="ARBA" id="ARBA00045360"/>
    </source>
</evidence>
<evidence type="ECO:0000256" key="16">
    <source>
        <dbReference type="SAM" id="MobiDB-lite"/>
    </source>
</evidence>
<accession>A0A9D3PM33</accession>
<dbReference type="Proteomes" id="UP001046870">
    <property type="component" value="Chromosome 15"/>
</dbReference>
<evidence type="ECO:0000256" key="7">
    <source>
        <dbReference type="ARBA" id="ARBA00022729"/>
    </source>
</evidence>
<evidence type="ECO:0000256" key="4">
    <source>
        <dbReference type="ARBA" id="ARBA00022475"/>
    </source>
</evidence>
<evidence type="ECO:0000256" key="1">
    <source>
        <dbReference type="ARBA" id="ARBA00004251"/>
    </source>
</evidence>
<dbReference type="EMBL" id="JAFDVH010000015">
    <property type="protein sequence ID" value="KAG7463524.1"/>
    <property type="molecule type" value="Genomic_DNA"/>
</dbReference>
<evidence type="ECO:0000313" key="19">
    <source>
        <dbReference type="EMBL" id="KAG7463524.1"/>
    </source>
</evidence>
<feature type="compositionally biased region" description="Basic and acidic residues" evidence="16">
    <location>
        <begin position="77"/>
        <end position="89"/>
    </location>
</feature>
<comment type="similarity">
    <text evidence="2">Belongs to the CD3Z/FCER1G family.</text>
</comment>
<comment type="subcellular location">
    <subcellularLocation>
        <location evidence="1">Cell membrane</location>
        <topology evidence="1">Single-pass type I membrane protein</topology>
    </subcellularLocation>
</comment>
<evidence type="ECO:0000256" key="13">
    <source>
        <dbReference type="ARBA" id="ARBA00023170"/>
    </source>
</evidence>
<dbReference type="OrthoDB" id="9941225at2759"/>
<dbReference type="PANTHER" id="PTHR10035:SF2">
    <property type="entry name" value="T-CELL SURFACE GLYCOPROTEIN CD3 ZETA CHAIN"/>
    <property type="match status" value="1"/>
</dbReference>
<dbReference type="AlphaFoldDB" id="A0A9D3PM33"/>
<comment type="caution">
    <text evidence="19">The sequence shown here is derived from an EMBL/GenBank/DDBJ whole genome shotgun (WGS) entry which is preliminary data.</text>
</comment>
<evidence type="ECO:0000256" key="12">
    <source>
        <dbReference type="ARBA" id="ARBA00023136"/>
    </source>
</evidence>
<dbReference type="SMART" id="SM00077">
    <property type="entry name" value="ITAM"/>
    <property type="match status" value="3"/>
</dbReference>
<evidence type="ECO:0000256" key="17">
    <source>
        <dbReference type="SAM" id="Phobius"/>
    </source>
</evidence>
<keyword evidence="11" id="KW-1064">Adaptive immunity</keyword>
<keyword evidence="6 17" id="KW-0812">Transmembrane</keyword>
<keyword evidence="7 18" id="KW-0732">Signal</keyword>
<dbReference type="PANTHER" id="PTHR10035">
    <property type="entry name" value="T-CELL SURFACE GLYCOPROTEIN CD3 ZETA CHAIN"/>
    <property type="match status" value="1"/>
</dbReference>
<keyword evidence="8" id="KW-0677">Repeat</keyword>
<keyword evidence="5" id="KW-0597">Phosphoprotein</keyword>
<evidence type="ECO:0000256" key="9">
    <source>
        <dbReference type="ARBA" id="ARBA00022859"/>
    </source>
</evidence>
<evidence type="ECO:0000256" key="10">
    <source>
        <dbReference type="ARBA" id="ARBA00022989"/>
    </source>
</evidence>
<evidence type="ECO:0000256" key="2">
    <source>
        <dbReference type="ARBA" id="ARBA00007280"/>
    </source>
</evidence>
<dbReference type="Pfam" id="PF11628">
    <property type="entry name" value="TCR_zetazeta"/>
    <property type="match status" value="1"/>
</dbReference>
<keyword evidence="4" id="KW-1003">Cell membrane</keyword>
<organism evidence="19 20">
    <name type="scientific">Megalops atlanticus</name>
    <name type="common">Tarpon</name>
    <name type="synonym">Clupea gigantea</name>
    <dbReference type="NCBI Taxonomy" id="7932"/>
    <lineage>
        <taxon>Eukaryota</taxon>
        <taxon>Metazoa</taxon>
        <taxon>Chordata</taxon>
        <taxon>Craniata</taxon>
        <taxon>Vertebrata</taxon>
        <taxon>Euteleostomi</taxon>
        <taxon>Actinopterygii</taxon>
        <taxon>Neopterygii</taxon>
        <taxon>Teleostei</taxon>
        <taxon>Elopiformes</taxon>
        <taxon>Megalopidae</taxon>
        <taxon>Megalops</taxon>
    </lineage>
</organism>
<keyword evidence="13" id="KW-0675">Receptor</keyword>
<dbReference type="InterPro" id="IPR003110">
    <property type="entry name" value="Phos_immunorcpt_sig_ITAM"/>
</dbReference>
<feature type="chain" id="PRO_5039467730" description="T-cell surface glycoprotein CD3 zeta chain" evidence="18">
    <location>
        <begin position="22"/>
        <end position="151"/>
    </location>
</feature>
<feature type="signal peptide" evidence="18">
    <location>
        <begin position="1"/>
        <end position="21"/>
    </location>
</feature>
<feature type="transmembrane region" description="Helical" evidence="17">
    <location>
        <begin position="31"/>
        <end position="49"/>
    </location>
</feature>
<evidence type="ECO:0000256" key="6">
    <source>
        <dbReference type="ARBA" id="ARBA00022692"/>
    </source>
</evidence>
<keyword evidence="10 17" id="KW-1133">Transmembrane helix</keyword>
<dbReference type="GO" id="GO:0004888">
    <property type="term" value="F:transmembrane signaling receptor activity"/>
    <property type="evidence" value="ECO:0007669"/>
    <property type="project" value="InterPro"/>
</dbReference>
<evidence type="ECO:0000256" key="18">
    <source>
        <dbReference type="SAM" id="SignalP"/>
    </source>
</evidence>
<dbReference type="PROSITE" id="PS51055">
    <property type="entry name" value="ITAM_1"/>
    <property type="match status" value="1"/>
</dbReference>
<sequence>MGLRRTGVLVLLASAVTSAEASGINDPKYCYALDAVLLLYCVIITALYFREKLSKPKASPEVDATYMGLNKPGDAYEPLRTRNDPERGEGVAYRRQTDDIYTPLQKPNKDTYNQIAVKRERRGKNEQMYEGLRSGTKDTYDSLQMQPLPPR</sequence>
<keyword evidence="20" id="KW-1185">Reference proteome</keyword>
<comment type="function">
    <text evidence="15">Part of the TCR-CD3 complex present on T-lymphocyte cell surface that plays an essential role in adaptive immune response. When antigen presenting cells (APCs) activate T-cell receptor (TCR), TCR-mediated signals are transmitted across the cell membrane by the CD3 chains CD3D, CD3E, CD3G and CD3Z. All CD3 chains contain immunoreceptor tyrosine-based activation motifs (ITAMs) in their cytoplasmic domain. Upon TCR engagement, these motifs become phosphorylated by Src family protein tyrosine kinases LCK and FYN, resulting in the activation of downstream signaling pathways. CD3Z ITAMs phosphorylation creates multiple docking sites for the protein kinase ZAP70 leading to ZAP70 phosphorylation and its conversion into a catalytically active enzyme. Plays an important role in intrathymic T-cell differentiation. Additionally, participates in the activity-dependent synapse formation of retinal ganglion cells (RGCs) in both the retina and dorsal lateral geniculate nucleus (dLGN).</text>
</comment>
<keyword evidence="9" id="KW-0391">Immunity</keyword>
<evidence type="ECO:0000256" key="8">
    <source>
        <dbReference type="ARBA" id="ARBA00022737"/>
    </source>
</evidence>
<evidence type="ECO:0000256" key="14">
    <source>
        <dbReference type="ARBA" id="ARBA00030941"/>
    </source>
</evidence>
<evidence type="ECO:0000256" key="5">
    <source>
        <dbReference type="ARBA" id="ARBA00022553"/>
    </source>
</evidence>
<evidence type="ECO:0000256" key="3">
    <source>
        <dbReference type="ARBA" id="ARBA00020448"/>
    </source>
</evidence>
<evidence type="ECO:0000313" key="20">
    <source>
        <dbReference type="Proteomes" id="UP001046870"/>
    </source>
</evidence>
<gene>
    <name evidence="19" type="ORF">MATL_G00177480</name>
</gene>
<dbReference type="GO" id="GO:0098797">
    <property type="term" value="C:plasma membrane protein complex"/>
    <property type="evidence" value="ECO:0007669"/>
    <property type="project" value="UniProtKB-ARBA"/>
</dbReference>
<dbReference type="Pfam" id="PF02189">
    <property type="entry name" value="ITAM"/>
    <property type="match status" value="1"/>
</dbReference>
<name>A0A9D3PM33_MEGAT</name>
<keyword evidence="12 17" id="KW-0472">Membrane</keyword>
<dbReference type="InterPro" id="IPR021663">
    <property type="entry name" value="CD3_zeta/IgE_Fc_rcpt_gamma"/>
</dbReference>
<feature type="region of interest" description="Disordered" evidence="16">
    <location>
        <begin position="63"/>
        <end position="151"/>
    </location>
</feature>
<evidence type="ECO:0000256" key="11">
    <source>
        <dbReference type="ARBA" id="ARBA00023130"/>
    </source>
</evidence>
<dbReference type="GO" id="GO:0002250">
    <property type="term" value="P:adaptive immune response"/>
    <property type="evidence" value="ECO:0007669"/>
    <property type="project" value="UniProtKB-KW"/>
</dbReference>
<dbReference type="GO" id="GO:0007166">
    <property type="term" value="P:cell surface receptor signaling pathway"/>
    <property type="evidence" value="ECO:0007669"/>
    <property type="project" value="InterPro"/>
</dbReference>
<proteinExistence type="inferred from homology"/>